<evidence type="ECO:0000256" key="2">
    <source>
        <dbReference type="ARBA" id="ARBA00022763"/>
    </source>
</evidence>
<evidence type="ECO:0000313" key="7">
    <source>
        <dbReference type="Proteomes" id="UP000076580"/>
    </source>
</evidence>
<dbReference type="GO" id="GO:0010792">
    <property type="term" value="P:DNA double-strand break processing involved in repair via single-strand annealing"/>
    <property type="evidence" value="ECO:0007669"/>
    <property type="project" value="TreeGrafter"/>
</dbReference>
<feature type="region of interest" description="Disordered" evidence="4">
    <location>
        <begin position="180"/>
        <end position="277"/>
    </location>
</feature>
<evidence type="ECO:0000259" key="5">
    <source>
        <dbReference type="Pfam" id="PF08573"/>
    </source>
</evidence>
<feature type="compositionally biased region" description="Polar residues" evidence="4">
    <location>
        <begin position="200"/>
        <end position="216"/>
    </location>
</feature>
<organism evidence="6 7">
    <name type="scientific">Drechmeria coniospora</name>
    <name type="common">Nematophagous fungus</name>
    <name type="synonym">Meria coniospora</name>
    <dbReference type="NCBI Taxonomy" id="98403"/>
    <lineage>
        <taxon>Eukaryota</taxon>
        <taxon>Fungi</taxon>
        <taxon>Dikarya</taxon>
        <taxon>Ascomycota</taxon>
        <taxon>Pezizomycotina</taxon>
        <taxon>Sordariomycetes</taxon>
        <taxon>Hypocreomycetidae</taxon>
        <taxon>Hypocreales</taxon>
        <taxon>Ophiocordycipitaceae</taxon>
        <taxon>Drechmeria</taxon>
    </lineage>
</organism>
<dbReference type="Pfam" id="PF08573">
    <property type="entry name" value="SAE2"/>
    <property type="match status" value="1"/>
</dbReference>
<dbReference type="GO" id="GO:0003684">
    <property type="term" value="F:damaged DNA binding"/>
    <property type="evidence" value="ECO:0007669"/>
    <property type="project" value="TreeGrafter"/>
</dbReference>
<feature type="compositionally biased region" description="Polar residues" evidence="4">
    <location>
        <begin position="499"/>
        <end position="508"/>
    </location>
</feature>
<evidence type="ECO:0000256" key="4">
    <source>
        <dbReference type="SAM" id="MobiDB-lite"/>
    </source>
</evidence>
<keyword evidence="2" id="KW-0227">DNA damage</keyword>
<reference evidence="6 7" key="1">
    <citation type="journal article" date="2016" name="Sci. Rep.">
        <title>Insights into Adaptations to a Near-Obligate Nematode Endoparasitic Lifestyle from the Finished Genome of Drechmeria coniospora.</title>
        <authorList>
            <person name="Zhang L."/>
            <person name="Zhou Z."/>
            <person name="Guo Q."/>
            <person name="Fokkens L."/>
            <person name="Miskei M."/>
            <person name="Pocsi I."/>
            <person name="Zhang W."/>
            <person name="Chen M."/>
            <person name="Wang L."/>
            <person name="Sun Y."/>
            <person name="Donzelli B.G."/>
            <person name="Gibson D.M."/>
            <person name="Nelson D.R."/>
            <person name="Luo J.G."/>
            <person name="Rep M."/>
            <person name="Liu H."/>
            <person name="Yang S."/>
            <person name="Wang J."/>
            <person name="Krasnoff S.B."/>
            <person name="Xu Y."/>
            <person name="Molnar I."/>
            <person name="Lin M."/>
        </authorList>
    </citation>
    <scope>NUCLEOTIDE SEQUENCE [LARGE SCALE GENOMIC DNA]</scope>
    <source>
        <strain evidence="6 7">ARSEF 6962</strain>
    </source>
</reference>
<keyword evidence="7" id="KW-1185">Reference proteome</keyword>
<accession>A0A151GU54</accession>
<keyword evidence="3" id="KW-0539">Nucleus</keyword>
<dbReference type="InParanoid" id="A0A151GU54"/>
<protein>
    <recommendedName>
        <fullName evidence="5">DNA endonuclease activator Ctp1 C-terminal domain-containing protein</fullName>
    </recommendedName>
</protein>
<evidence type="ECO:0000256" key="1">
    <source>
        <dbReference type="ARBA" id="ARBA00004123"/>
    </source>
</evidence>
<feature type="domain" description="DNA endonuclease activator Ctp1 C-terminal" evidence="5">
    <location>
        <begin position="533"/>
        <end position="646"/>
    </location>
</feature>
<evidence type="ECO:0000313" key="6">
    <source>
        <dbReference type="EMBL" id="KYK60542.1"/>
    </source>
</evidence>
<dbReference type="RefSeq" id="XP_040659894.1">
    <property type="nucleotide sequence ID" value="XM_040799011.1"/>
</dbReference>
<proteinExistence type="predicted"/>
<dbReference type="AlphaFoldDB" id="A0A151GU54"/>
<comment type="caution">
    <text evidence="6">The sequence shown here is derived from an EMBL/GenBank/DDBJ whole genome shotgun (WGS) entry which is preliminary data.</text>
</comment>
<gene>
    <name evidence="6" type="ORF">DCS_01679</name>
</gene>
<dbReference type="GeneID" id="63714322"/>
<feature type="compositionally biased region" description="Low complexity" evidence="4">
    <location>
        <begin position="241"/>
        <end position="254"/>
    </location>
</feature>
<feature type="compositionally biased region" description="Polar residues" evidence="4">
    <location>
        <begin position="316"/>
        <end position="325"/>
    </location>
</feature>
<evidence type="ECO:0000256" key="3">
    <source>
        <dbReference type="ARBA" id="ARBA00023242"/>
    </source>
</evidence>
<feature type="compositionally biased region" description="Basic and acidic residues" evidence="4">
    <location>
        <begin position="648"/>
        <end position="670"/>
    </location>
</feature>
<feature type="region of interest" description="Disordered" evidence="4">
    <location>
        <begin position="647"/>
        <end position="681"/>
    </location>
</feature>
<dbReference type="InterPro" id="IPR033316">
    <property type="entry name" value="RBBP8-like"/>
</dbReference>
<feature type="compositionally biased region" description="Basic and acidic residues" evidence="4">
    <location>
        <begin position="439"/>
        <end position="448"/>
    </location>
</feature>
<feature type="region of interest" description="Disordered" evidence="4">
    <location>
        <begin position="393"/>
        <end position="509"/>
    </location>
</feature>
<dbReference type="PANTHER" id="PTHR15107">
    <property type="entry name" value="RETINOBLASTOMA BINDING PROTEIN 8"/>
    <property type="match status" value="1"/>
</dbReference>
<dbReference type="GO" id="GO:0005634">
    <property type="term" value="C:nucleus"/>
    <property type="evidence" value="ECO:0007669"/>
    <property type="project" value="UniProtKB-SubCell"/>
</dbReference>
<sequence length="681" mass="75569">MAGLRAWFDTGRPALFAALEEVCERIDRDLIAEQDGNKNNRKQCLEAAGAAPSVAEDVRLRLGELTGAQEELDEPPTSTAQLLSTSTPLPYPSTVRCNSSDVEVLQAECSALRRKFNALAANFKTAKDALRRRKEEREQWEQGYADMLCLLKAAEKVHGIHILDRAEELIQASAAMSPAVPDASIREGPPLLLDPEDISDNNGRSASNILSESTQGDADDRPGDELPPLRTQDENSTFGIKPESSSDVPVVVSERSVRKRKRKNSTSEAQVKSERTDSSPIIFGEGIAVHTQESIDLGDIEQRIVTPRKPKDSESTEQTNTTVDGSIQKLLAAPLTTPGMPSPPPPPTATQRFALAPLDSNTRRSSSDGHKPYFGQKRKRLGYAISTVAEDGDEYQTHPLKGNNHDMTPSSERSTGRLEMLLNSPSPATERIISRPSGNRRDRPRPAGDRLPIPGRRALPFEKGTGQASRSPLAQVDLASGVNTPPTDRSVRQRASVPNHASTTSSLRSKPLSELRLDDFRINPLVNDGYDFAYSEVVRNKDDRACLPGCKDMHCCGRQFRALAMSQRPNPPLTSAQRIEERKLLEEYLGDSAFRLAMMNKDEREELWVEAKAQELANKYGKHKHRFSRMQSPPGFWDADFPSTQELEAERAEASKRERQAISERRREAMRPGGRWLFKDE</sequence>
<comment type="subcellular location">
    <subcellularLocation>
        <location evidence="1">Nucleus</location>
    </subcellularLocation>
</comment>
<dbReference type="PANTHER" id="PTHR15107:SF0">
    <property type="entry name" value="DNA ENDONUCLEASE ACTIVATOR CTP1 C-TERMINAL DOMAIN-CONTAINING PROTEIN"/>
    <property type="match status" value="1"/>
</dbReference>
<name>A0A151GU54_DRECN</name>
<dbReference type="STRING" id="98403.A0A151GU54"/>
<dbReference type="Proteomes" id="UP000076580">
    <property type="component" value="Chromosome 01"/>
</dbReference>
<dbReference type="InterPro" id="IPR013882">
    <property type="entry name" value="Ctp1_C"/>
</dbReference>
<feature type="region of interest" description="Disordered" evidence="4">
    <location>
        <begin position="307"/>
        <end position="326"/>
    </location>
</feature>
<dbReference type="EMBL" id="LAYC01000001">
    <property type="protein sequence ID" value="KYK60542.1"/>
    <property type="molecule type" value="Genomic_DNA"/>
</dbReference>